<evidence type="ECO:0000256" key="1">
    <source>
        <dbReference type="SAM" id="Phobius"/>
    </source>
</evidence>
<dbReference type="RefSeq" id="WP_203774755.1">
    <property type="nucleotide sequence ID" value="NZ_BAAABO010000003.1"/>
</dbReference>
<feature type="transmembrane region" description="Helical" evidence="1">
    <location>
        <begin position="107"/>
        <end position="125"/>
    </location>
</feature>
<evidence type="ECO:0000313" key="2">
    <source>
        <dbReference type="EMBL" id="GID79072.1"/>
    </source>
</evidence>
<keyword evidence="3" id="KW-1185">Reference proteome</keyword>
<protein>
    <submittedName>
        <fullName evidence="2">Uncharacterized protein</fullName>
    </submittedName>
</protein>
<dbReference type="EMBL" id="BOMI01000156">
    <property type="protein sequence ID" value="GID79072.1"/>
    <property type="molecule type" value="Genomic_DNA"/>
</dbReference>
<evidence type="ECO:0000313" key="3">
    <source>
        <dbReference type="Proteomes" id="UP000609879"/>
    </source>
</evidence>
<comment type="caution">
    <text evidence="2">The sequence shown here is derived from an EMBL/GenBank/DDBJ whole genome shotgun (WGS) entry which is preliminary data.</text>
</comment>
<feature type="transmembrane region" description="Helical" evidence="1">
    <location>
        <begin position="66"/>
        <end position="86"/>
    </location>
</feature>
<proteinExistence type="predicted"/>
<reference evidence="2 3" key="1">
    <citation type="submission" date="2021-01" db="EMBL/GenBank/DDBJ databases">
        <title>Whole genome shotgun sequence of Actinoplanes deccanensis NBRC 13994.</title>
        <authorList>
            <person name="Komaki H."/>
            <person name="Tamura T."/>
        </authorList>
    </citation>
    <scope>NUCLEOTIDE SEQUENCE [LARGE SCALE GENOMIC DNA]</scope>
    <source>
        <strain evidence="2 3">NBRC 13994</strain>
    </source>
</reference>
<accession>A0ABQ3YGE4</accession>
<organism evidence="2 3">
    <name type="scientific">Paractinoplanes deccanensis</name>
    <dbReference type="NCBI Taxonomy" id="113561"/>
    <lineage>
        <taxon>Bacteria</taxon>
        <taxon>Bacillati</taxon>
        <taxon>Actinomycetota</taxon>
        <taxon>Actinomycetes</taxon>
        <taxon>Micromonosporales</taxon>
        <taxon>Micromonosporaceae</taxon>
        <taxon>Paractinoplanes</taxon>
    </lineage>
</organism>
<dbReference type="Proteomes" id="UP000609879">
    <property type="component" value="Unassembled WGS sequence"/>
</dbReference>
<feature type="transmembrane region" description="Helical" evidence="1">
    <location>
        <begin position="26"/>
        <end position="46"/>
    </location>
</feature>
<keyword evidence="1" id="KW-0812">Transmembrane</keyword>
<name>A0ABQ3YGE4_9ACTN</name>
<sequence>MTGQAEPAKTGGAEGRQGYFGRLERLLGAAAVLGAAIYALLNVLYVEFYDDFGVRPEEVGWDRLTMLSRAAWVVLGVLIGTVLFLLGRRLLGRLPGRTVGAGPEHPVFTWFAVALLVVLAGYWLLTLKMEREADRVVRGETVNGVGLFVPFIDVHAYRAEVAWLGEPEKMPARLRSPHLTYLGRGDDVAVFVACGTTTVVVPADQVVIDIRNQGHSDVDRETQRQEFQRLCP</sequence>
<gene>
    <name evidence="2" type="ORF">Ade02nite_77130</name>
</gene>
<keyword evidence="1" id="KW-1133">Transmembrane helix</keyword>
<keyword evidence="1" id="KW-0472">Membrane</keyword>